<evidence type="ECO:0000313" key="5">
    <source>
        <dbReference type="EMBL" id="BBB33585.1"/>
    </source>
</evidence>
<dbReference type="InterPro" id="IPR030869">
    <property type="entry name" value="MqnD"/>
</dbReference>
<organism evidence="5 6">
    <name type="scientific">Thermotomaculum hydrothermale</name>
    <dbReference type="NCBI Taxonomy" id="981385"/>
    <lineage>
        <taxon>Bacteria</taxon>
        <taxon>Pseudomonadati</taxon>
        <taxon>Acidobacteriota</taxon>
        <taxon>Holophagae</taxon>
        <taxon>Thermotomaculales</taxon>
        <taxon>Thermotomaculaceae</taxon>
        <taxon>Thermotomaculum</taxon>
    </lineage>
</organism>
<proteinExistence type="inferred from homology"/>
<dbReference type="GO" id="GO:0016830">
    <property type="term" value="F:carbon-carbon lyase activity"/>
    <property type="evidence" value="ECO:0007669"/>
    <property type="project" value="UniProtKB-UniRule"/>
</dbReference>
<dbReference type="GO" id="GO:0009234">
    <property type="term" value="P:menaquinone biosynthetic process"/>
    <property type="evidence" value="ECO:0007669"/>
    <property type="project" value="UniProtKB-UniRule"/>
</dbReference>
<comment type="catalytic activity">
    <reaction evidence="4">
        <text>cyclic dehypoxanthinylfutalosinate = 1,4-dihydroxy-6-naphthoate + dihydroxyacetone</text>
        <dbReference type="Rhea" id="RHEA:33087"/>
        <dbReference type="ChEBI" id="CHEBI:16016"/>
        <dbReference type="ChEBI" id="CHEBI:64254"/>
        <dbReference type="ChEBI" id="CHEBI:64270"/>
        <dbReference type="EC" id="4.1.99.29"/>
    </reaction>
</comment>
<dbReference type="KEGG" id="thyd:TTHT_2153"/>
<dbReference type="InterPro" id="IPR003773">
    <property type="entry name" value="Menaquinone_biosynth"/>
</dbReference>
<dbReference type="CDD" id="cd13635">
    <property type="entry name" value="PBP2_Ttha1568_Mqnd"/>
    <property type="match status" value="1"/>
</dbReference>
<keyword evidence="2 4" id="KW-0474">Menaquinone biosynthesis</keyword>
<name>A0A7R6T0B9_9BACT</name>
<keyword evidence="3 4" id="KW-0456">Lyase</keyword>
<accession>A0A7R6T0B9</accession>
<comment type="pathway">
    <text evidence="1 4">Quinol/quinone metabolism; menaquinone biosynthesis.</text>
</comment>
<dbReference type="HAMAP" id="MF_00996">
    <property type="entry name" value="MqnD"/>
    <property type="match status" value="1"/>
</dbReference>
<feature type="active site" description="Proton acceptor" evidence="4">
    <location>
        <position position="148"/>
    </location>
</feature>
<evidence type="ECO:0000256" key="1">
    <source>
        <dbReference type="ARBA" id="ARBA00004863"/>
    </source>
</evidence>
<dbReference type="EC" id="4.1.99.29" evidence="4"/>
<dbReference type="AlphaFoldDB" id="A0A7R6T0B9"/>
<evidence type="ECO:0000256" key="2">
    <source>
        <dbReference type="ARBA" id="ARBA00022428"/>
    </source>
</evidence>
<comment type="function">
    <text evidence="4">Catalyzes the conversion of cyclic dehypoxanthine futalosine (cyclic DHFL) into 1,4-dihydroxy-6-naphthoate, a step in the biosynthesis of menaquinone (MK, vitamin K2).</text>
</comment>
<gene>
    <name evidence="4 5" type="primary">mqnD</name>
    <name evidence="5" type="ORF">TTHT_2153</name>
</gene>
<dbReference type="RefSeq" id="WP_201327896.1">
    <property type="nucleotide sequence ID" value="NZ_AP017470.1"/>
</dbReference>
<protein>
    <recommendedName>
        <fullName evidence="4">1,4-dihydroxy-6-naphtoate synthase</fullName>
        <ecNumber evidence="4">4.1.99.29</ecNumber>
    </recommendedName>
    <alternativeName>
        <fullName evidence="4">Menaquinone biosynthetic enzyme MqnD</fullName>
    </alternativeName>
</protein>
<dbReference type="PANTHER" id="PTHR37167">
    <property type="entry name" value="1,4-DIHYDROXY-6-NAPHTOATE SYNTHASE"/>
    <property type="match status" value="1"/>
</dbReference>
<dbReference type="Gene3D" id="3.40.190.10">
    <property type="entry name" value="Periplasmic binding protein-like II"/>
    <property type="match status" value="2"/>
</dbReference>
<dbReference type="UniPathway" id="UPA00079"/>
<evidence type="ECO:0000313" key="6">
    <source>
        <dbReference type="Proteomes" id="UP000595564"/>
    </source>
</evidence>
<dbReference type="PANTHER" id="PTHR37167:SF1">
    <property type="entry name" value="1,4-DIHYDROXY-6-NAPHTOATE SYNTHASE"/>
    <property type="match status" value="1"/>
</dbReference>
<dbReference type="SUPFAM" id="SSF53850">
    <property type="entry name" value="Periplasmic binding protein-like II"/>
    <property type="match status" value="1"/>
</dbReference>
<comment type="similarity">
    <text evidence="4">Belongs to the MqnA/MqnD family. MqnD subfamily.</text>
</comment>
<keyword evidence="6" id="KW-1185">Reference proteome</keyword>
<dbReference type="EMBL" id="AP017470">
    <property type="protein sequence ID" value="BBB33585.1"/>
    <property type="molecule type" value="Genomic_DNA"/>
</dbReference>
<evidence type="ECO:0000256" key="4">
    <source>
        <dbReference type="HAMAP-Rule" id="MF_00996"/>
    </source>
</evidence>
<sequence length="274" mass="31252">MKKLKLAYSTCPNDTFMFYGIAAGIFSPSFQFDTVLKDIEELNKMAFKGETDITKLSFFAYFKIADKFKILNSGSALGRGCGPLLIAKEEFDLSDLKNKRIAIPGKNTTANLLFSIFCPECKNKKEVLFSEIENEILKGEVDAGVIIHETRFTYKIRGLKKLVDLGEFWERETGNPIPLGLIAVKRDYEKEGKELDNLLRKSIEYAFENPSNTLPYIKKYAQELDESVINSHINLYVNKFSINLGEEGKKAITDLYQKAYEIGLVQNFRKDIFL</sequence>
<dbReference type="Pfam" id="PF02621">
    <property type="entry name" value="VitK2_biosynth"/>
    <property type="match status" value="1"/>
</dbReference>
<reference evidence="5 6" key="1">
    <citation type="journal article" date="2012" name="Extremophiles">
        <title>Thermotomaculum hydrothermale gen. nov., sp. nov., a novel heterotrophic thermophile within the phylum Acidobacteria from a deep-sea hydrothermal vent chimney in the Southern Okinawa Trough.</title>
        <authorList>
            <person name="Izumi H."/>
            <person name="Nunoura T."/>
            <person name="Miyazaki M."/>
            <person name="Mino S."/>
            <person name="Toki T."/>
            <person name="Takai K."/>
            <person name="Sako Y."/>
            <person name="Sawabe T."/>
            <person name="Nakagawa S."/>
        </authorList>
    </citation>
    <scope>NUCLEOTIDE SEQUENCE [LARGE SCALE GENOMIC DNA]</scope>
    <source>
        <strain evidence="5 6">AC55</strain>
    </source>
</reference>
<evidence type="ECO:0000256" key="3">
    <source>
        <dbReference type="ARBA" id="ARBA00023239"/>
    </source>
</evidence>
<feature type="binding site" evidence="4">
    <location>
        <begin position="109"/>
        <end position="110"/>
    </location>
    <ligand>
        <name>substrate</name>
    </ligand>
</feature>
<feature type="binding site" evidence="4">
    <location>
        <begin position="55"/>
        <end position="57"/>
    </location>
    <ligand>
        <name>substrate</name>
    </ligand>
</feature>
<dbReference type="Proteomes" id="UP000595564">
    <property type="component" value="Chromosome"/>
</dbReference>